<evidence type="ECO:0000256" key="3">
    <source>
        <dbReference type="ARBA" id="ARBA00022694"/>
    </source>
</evidence>
<evidence type="ECO:0000256" key="2">
    <source>
        <dbReference type="ARBA" id="ARBA00012787"/>
    </source>
</evidence>
<dbReference type="GO" id="GO:0003723">
    <property type="term" value="F:RNA binding"/>
    <property type="evidence" value="ECO:0007669"/>
    <property type="project" value="InterPro"/>
</dbReference>
<dbReference type="OMA" id="ICRIENP"/>
<proteinExistence type="inferred from homology"/>
<dbReference type="InterPro" id="IPR039894">
    <property type="entry name" value="Pus10-like"/>
</dbReference>
<comment type="similarity">
    <text evidence="1">Belongs to the pseudouridine synthase Pus10 family.</text>
</comment>
<keyword evidence="4" id="KW-0413">Isomerase</keyword>
<protein>
    <recommendedName>
        <fullName evidence="2">tRNA pseudouridine(55) synthase</fullName>
        <ecNumber evidence="2">5.4.99.25</ecNumber>
    </recommendedName>
    <alternativeName>
        <fullName evidence="7">tRNA pseudouridine 55 synthase</fullName>
    </alternativeName>
    <alternativeName>
        <fullName evidence="5">tRNA pseudouridylate synthase</fullName>
    </alternativeName>
    <alternativeName>
        <fullName evidence="6">tRNA-uridine isomerase</fullName>
    </alternativeName>
</protein>
<dbReference type="InterPro" id="IPR048741">
    <property type="entry name" value="Pus10-like_C"/>
</dbReference>
<gene>
    <name evidence="9" type="ORF">OSTLU_29419</name>
</gene>
<dbReference type="SUPFAM" id="SSF55120">
    <property type="entry name" value="Pseudouridine synthase"/>
    <property type="match status" value="1"/>
</dbReference>
<dbReference type="KEGG" id="olu:OSTLU_29419"/>
<dbReference type="Gene3D" id="3.30.70.3190">
    <property type="match status" value="1"/>
</dbReference>
<evidence type="ECO:0000256" key="5">
    <source>
        <dbReference type="ARBA" id="ARBA00075270"/>
    </source>
</evidence>
<keyword evidence="10" id="KW-1185">Reference proteome</keyword>
<organism evidence="9 10">
    <name type="scientific">Ostreococcus lucimarinus (strain CCE9901)</name>
    <dbReference type="NCBI Taxonomy" id="436017"/>
    <lineage>
        <taxon>Eukaryota</taxon>
        <taxon>Viridiplantae</taxon>
        <taxon>Chlorophyta</taxon>
        <taxon>Mamiellophyceae</taxon>
        <taxon>Mamiellales</taxon>
        <taxon>Bathycoccaceae</taxon>
        <taxon>Ostreococcus</taxon>
    </lineage>
</organism>
<sequence>MEAFELTAPRYRVRCVLEAFHAPVHVGGWYVKLDRGVPQSQWISRETGARIGRGSVVEAIERVVLKGLGSNGAKFNSSGREDMDVRMLSDGRPFALQVHDPKTPLASAENVAAMEREINAQSDITGVRVRGLCFTTKENYHAVGMSSEEHEKEKSYVAIVRVSREATPEDHEKIASTSRLVVQQSTPTRVAHRRADLVRPRTIVSMSSEPIPGSPDSFILRLRTQAGTYVKEFVHGDAGRTAPSLGDLLGCRAEIIQLDVIAINDDWNPSGAPRVA</sequence>
<dbReference type="EC" id="5.4.99.25" evidence="2"/>
<dbReference type="EMBL" id="CP000600">
    <property type="protein sequence ID" value="ABP00835.1"/>
    <property type="molecule type" value="Genomic_DNA"/>
</dbReference>
<keyword evidence="3" id="KW-0819">tRNA processing</keyword>
<dbReference type="eggNOG" id="KOG2364">
    <property type="taxonomic scope" value="Eukaryota"/>
</dbReference>
<evidence type="ECO:0000256" key="6">
    <source>
        <dbReference type="ARBA" id="ARBA00079393"/>
    </source>
</evidence>
<dbReference type="PANTHER" id="PTHR21568:SF0">
    <property type="entry name" value="TRNA PSEUDOURIDINE SYNTHASE PUS10"/>
    <property type="match status" value="1"/>
</dbReference>
<dbReference type="AlphaFoldDB" id="A4SAY2"/>
<dbReference type="Gramene" id="ABP00835">
    <property type="protein sequence ID" value="ABP00835"/>
    <property type="gene ID" value="OSTLU_29419"/>
</dbReference>
<dbReference type="FunFam" id="3.30.70.3190:FF:000001">
    <property type="entry name" value="tRNA pseudouridine synthase Pus10"/>
    <property type="match status" value="1"/>
</dbReference>
<dbReference type="Proteomes" id="UP000001568">
    <property type="component" value="Chromosome 20"/>
</dbReference>
<accession>A4SAY2</accession>
<evidence type="ECO:0000259" key="8">
    <source>
        <dbReference type="Pfam" id="PF21238"/>
    </source>
</evidence>
<dbReference type="InterPro" id="IPR020103">
    <property type="entry name" value="PsdUridine_synth_cat_dom_sf"/>
</dbReference>
<dbReference type="Gene3D" id="3.30.70.2510">
    <property type="match status" value="1"/>
</dbReference>
<evidence type="ECO:0000256" key="1">
    <source>
        <dbReference type="ARBA" id="ARBA00009652"/>
    </source>
</evidence>
<evidence type="ECO:0000313" key="10">
    <source>
        <dbReference type="Proteomes" id="UP000001568"/>
    </source>
</evidence>
<dbReference type="RefSeq" id="XP_001422518.1">
    <property type="nucleotide sequence ID" value="XM_001422481.1"/>
</dbReference>
<dbReference type="GO" id="GO:0160148">
    <property type="term" value="F:tRNA pseudouridine(55) synthase activity"/>
    <property type="evidence" value="ECO:0007669"/>
    <property type="project" value="UniProtKB-EC"/>
</dbReference>
<dbReference type="OrthoDB" id="271937at2759"/>
<name>A4SAY2_OSTLU</name>
<evidence type="ECO:0000256" key="7">
    <source>
        <dbReference type="ARBA" id="ARBA00083669"/>
    </source>
</evidence>
<dbReference type="PANTHER" id="PTHR21568">
    <property type="entry name" value="TRNA PSEUDOURIDINE SYNTHASE PUS10"/>
    <property type="match status" value="1"/>
</dbReference>
<feature type="domain" description="Pus10-like C-terminal" evidence="8">
    <location>
        <begin position="26"/>
        <end position="263"/>
    </location>
</feature>
<dbReference type="Pfam" id="PF21238">
    <property type="entry name" value="Pus10_C"/>
    <property type="match status" value="1"/>
</dbReference>
<dbReference type="HOGENOM" id="CLU_028780_1_0_1"/>
<dbReference type="GO" id="GO:0031119">
    <property type="term" value="P:tRNA pseudouridine synthesis"/>
    <property type="evidence" value="ECO:0007669"/>
    <property type="project" value="TreeGrafter"/>
</dbReference>
<reference evidence="9 10" key="1">
    <citation type="journal article" date="2007" name="Proc. Natl. Acad. Sci. U.S.A.">
        <title>The tiny eukaryote Ostreococcus provides genomic insights into the paradox of plankton speciation.</title>
        <authorList>
            <person name="Palenik B."/>
            <person name="Grimwood J."/>
            <person name="Aerts A."/>
            <person name="Rouze P."/>
            <person name="Salamov A."/>
            <person name="Putnam N."/>
            <person name="Dupont C."/>
            <person name="Jorgensen R."/>
            <person name="Derelle E."/>
            <person name="Rombauts S."/>
            <person name="Zhou K."/>
            <person name="Otillar R."/>
            <person name="Merchant S.S."/>
            <person name="Podell S."/>
            <person name="Gaasterland T."/>
            <person name="Napoli C."/>
            <person name="Gendler K."/>
            <person name="Manuell A."/>
            <person name="Tai V."/>
            <person name="Vallon O."/>
            <person name="Piganeau G."/>
            <person name="Jancek S."/>
            <person name="Heijde M."/>
            <person name="Jabbari K."/>
            <person name="Bowler C."/>
            <person name="Lohr M."/>
            <person name="Robbens S."/>
            <person name="Werner G."/>
            <person name="Dubchak I."/>
            <person name="Pazour G.J."/>
            <person name="Ren Q."/>
            <person name="Paulsen I."/>
            <person name="Delwiche C."/>
            <person name="Schmutz J."/>
            <person name="Rokhsar D."/>
            <person name="Van de Peer Y."/>
            <person name="Moreau H."/>
            <person name="Grigoriev I.V."/>
        </authorList>
    </citation>
    <scope>NUCLEOTIDE SEQUENCE [LARGE SCALE GENOMIC DNA]</scope>
    <source>
        <strain evidence="9 10">CCE9901</strain>
    </source>
</reference>
<dbReference type="STRING" id="436017.A4SAY2"/>
<evidence type="ECO:0000256" key="4">
    <source>
        <dbReference type="ARBA" id="ARBA00023235"/>
    </source>
</evidence>
<dbReference type="FunFam" id="3.30.70.2510:FF:000001">
    <property type="entry name" value="tRNA pseudouridine synthase Pus10"/>
    <property type="match status" value="1"/>
</dbReference>
<dbReference type="GeneID" id="5006741"/>
<evidence type="ECO:0000313" key="9">
    <source>
        <dbReference type="EMBL" id="ABP00835.1"/>
    </source>
</evidence>